<comment type="caution">
    <text evidence="2">The sequence shown here is derived from an EMBL/GenBank/DDBJ whole genome shotgun (WGS) entry which is preliminary data.</text>
</comment>
<dbReference type="SMART" id="SM01236">
    <property type="entry name" value="Haem_oxygenase_2"/>
    <property type="match status" value="1"/>
</dbReference>
<organism evidence="2 3">
    <name type="scientific">Saccharopolyspora thermophila</name>
    <dbReference type="NCBI Taxonomy" id="89367"/>
    <lineage>
        <taxon>Bacteria</taxon>
        <taxon>Bacillati</taxon>
        <taxon>Actinomycetota</taxon>
        <taxon>Actinomycetes</taxon>
        <taxon>Pseudonocardiales</taxon>
        <taxon>Pseudonocardiaceae</taxon>
        <taxon>Saccharopolyspora</taxon>
    </lineage>
</organism>
<dbReference type="Proteomes" id="UP001500220">
    <property type="component" value="Unassembled WGS sequence"/>
</dbReference>
<dbReference type="EMBL" id="BAAAHC010000001">
    <property type="protein sequence ID" value="GAA0504475.1"/>
    <property type="molecule type" value="Genomic_DNA"/>
</dbReference>
<dbReference type="SUPFAM" id="SSF48613">
    <property type="entry name" value="Heme oxygenase-like"/>
    <property type="match status" value="1"/>
</dbReference>
<accession>A0A917NIN6</accession>
<dbReference type="Pfam" id="PF14518">
    <property type="entry name" value="Haem_oxygenas_2"/>
    <property type="match status" value="1"/>
</dbReference>
<dbReference type="Gene3D" id="1.20.910.10">
    <property type="entry name" value="Heme oxygenase-like"/>
    <property type="match status" value="1"/>
</dbReference>
<keyword evidence="4" id="KW-1185">Reference proteome</keyword>
<evidence type="ECO:0000313" key="4">
    <source>
        <dbReference type="Proteomes" id="UP001500220"/>
    </source>
</evidence>
<reference evidence="2" key="3">
    <citation type="submission" date="2020-09" db="EMBL/GenBank/DDBJ databases">
        <authorList>
            <person name="Sun Q."/>
            <person name="Zhou Y."/>
        </authorList>
    </citation>
    <scope>NUCLEOTIDE SEQUENCE</scope>
    <source>
        <strain evidence="2">CGMCC 4.7206</strain>
    </source>
</reference>
<evidence type="ECO:0000313" key="3">
    <source>
        <dbReference type="Proteomes" id="UP000597989"/>
    </source>
</evidence>
<dbReference type="RefSeq" id="WP_188991058.1">
    <property type="nucleotide sequence ID" value="NZ_BAAAHC010000001.1"/>
</dbReference>
<dbReference type="InterPro" id="IPR016084">
    <property type="entry name" value="Haem_Oase-like_multi-hlx"/>
</dbReference>
<name>A0A917NIN6_9PSEU</name>
<reference evidence="1 4" key="2">
    <citation type="journal article" date="2019" name="Int. J. Syst. Evol. Microbiol.">
        <title>The Global Catalogue of Microorganisms (GCM) 10K type strain sequencing project: providing services to taxonomists for standard genome sequencing and annotation.</title>
        <authorList>
            <consortium name="The Broad Institute Genomics Platform"/>
            <consortium name="The Broad Institute Genome Sequencing Center for Infectious Disease"/>
            <person name="Wu L."/>
            <person name="Ma J."/>
        </authorList>
    </citation>
    <scope>NUCLEOTIDE SEQUENCE [LARGE SCALE GENOMIC DNA]</scope>
    <source>
        <strain evidence="1 4">JCM 10664</strain>
    </source>
</reference>
<evidence type="ECO:0000313" key="1">
    <source>
        <dbReference type="EMBL" id="GAA0504475.1"/>
    </source>
</evidence>
<protein>
    <submittedName>
        <fullName evidence="1">Iron-containing redox enzyme family protein</fullName>
    </submittedName>
</protein>
<reference evidence="1" key="4">
    <citation type="submission" date="2023-12" db="EMBL/GenBank/DDBJ databases">
        <authorList>
            <person name="Sun Q."/>
            <person name="Inoue M."/>
        </authorList>
    </citation>
    <scope>NUCLEOTIDE SEQUENCE</scope>
    <source>
        <strain evidence="1">JCM 10664</strain>
    </source>
</reference>
<dbReference type="EMBL" id="BMMT01000021">
    <property type="protein sequence ID" value="GGJ03483.1"/>
    <property type="molecule type" value="Genomic_DNA"/>
</dbReference>
<reference evidence="2 3" key="1">
    <citation type="journal article" date="2014" name="Int. J. Syst. Evol. Microbiol.">
        <title>Complete genome sequence of Corynebacterium casei LMG S-19264T (=DSM 44701T), isolated from a smear-ripened cheese.</title>
        <authorList>
            <consortium name="US DOE Joint Genome Institute (JGI-PGF)"/>
            <person name="Walter F."/>
            <person name="Albersmeier A."/>
            <person name="Kalinowski J."/>
            <person name="Ruckert C."/>
        </authorList>
    </citation>
    <scope>NUCLEOTIDE SEQUENCE [LARGE SCALE GENOMIC DNA]</scope>
    <source>
        <strain evidence="2 3">CGMCC 4.7206</strain>
    </source>
</reference>
<gene>
    <name evidence="1" type="ORF">GCM10009545_02850</name>
    <name evidence="2" type="ORF">GCM10011581_45720</name>
</gene>
<sequence length="341" mass="37114">MRTSAAQVNPIGAVLPRPRGPVSAGLLATLTGDSAQMPEPDVVASVDPLGDDVQLALYTCYEMHYQGFAGVSPAWEWDLGLLRLRAALEEIFRTALRAATSGSRDVAGALAPLLVEPVDEYGISHHLRDEGTRWQLREYLAHRSLYHLKEADPHAWVIPRLRGRAKAALVAVEFDEFGGGRAERMHSQLFADMMAGIGLDAGYLRYLDVVPAPALAIVNLMSMFGLHRSWRGALVGHFAAAEITTSPSARRMAQALERLGLGEHAAFYTEHVAADAVHEQVMRHDVVGDLVVHEPELSADVVFGIEATGLLEDRLTEHVMSAWRNGRTSLREPLPDPGASA</sequence>
<evidence type="ECO:0000313" key="2">
    <source>
        <dbReference type="EMBL" id="GGJ03483.1"/>
    </source>
</evidence>
<proteinExistence type="predicted"/>
<dbReference type="AlphaFoldDB" id="A0A917NIN6"/>
<dbReference type="Proteomes" id="UP000597989">
    <property type="component" value="Unassembled WGS sequence"/>
</dbReference>